<evidence type="ECO:0000313" key="1">
    <source>
        <dbReference type="EMBL" id="THG30666.1"/>
    </source>
</evidence>
<dbReference type="Gene3D" id="2.160.20.10">
    <property type="entry name" value="Single-stranded right-handed beta-helix, Pectin lyase-like"/>
    <property type="match status" value="1"/>
</dbReference>
<sequence length="932" mass="94734">MAQVKAAPIFKVQARVQGPRGEDGQVQSVNGRTGVVTGLAEASALPGDATSSVKGLVRLAGDLAGSASSPIVRTRTVSKIVAPTGIAADYSTSGTNDHTVINTAISAVSAAGGGRVVLRAGNYSMNGAISMRSNVWLSGEGVATVLTPTPGGGRTINISNISNARVSNLFINGVNSIDSDKIINIANGSGIVEVDHCQVLNTPGTCLSIKNNNLADSNKIWIHHNRLVGGGNGDVIFGGPDDSISTISQVIIENNFIRQGDLGLTYSPSAINLVAQKRFVIANNVVDGFITLGGEKIPHYHVTVSNNVLSPGGSGRGASIVVFTDSNVGQTEESRFLTITHNHVIGGNIYVQGQDEGAVSYTRNVIIANNQVDGTKEGGVDLTRGINLQHLRDVIVSQNIIDGSDTGVYLYDVHGISFLGNRILNTTTPISTPGGAGLSDEISYHANVGLGQDIQLSDVGDHAIGIGQSKIGAGGSLIIKAADSVIGGTNLGGGHVDIKSGIGTGNSGLGYVGFWTSRDTSSGTTTQIQEERMRLTSSQRGRLIVGAPAGVQTADGLTYAGDTPRNTGVARSGGSGLPGFNHKIYSGQPALDAVDKDAGELLLVASESRGSGTAVIRLQTPTPGISGNSLNSVTDRVVVDSTAANFSVPVLLSGAPTVNLHAATKLYVDSADAILQTQVGSKAAKGANSDITGLSGLTTPLSVSQGGSGGSTSTGSGALVLASSPTITTPAIAQINDTTGAIALSLPAAGLAVNYLQMANGAAGISPSLIFTGSDTNVQGTIKTKGTGALVFRPGGDSTISFQLKQASNTTYVVADSVNQRLVVGQAGAPHSTLQSAGSFAIAYIVKTAAYTLGASDAVVDFTSGTVNATLPTSAGIAGREYLIKNSGTGVITVVTTSSQTIDGASTYSLSTQYKYVRVQSNGANWIVIGNN</sequence>
<dbReference type="OrthoDB" id="6683604at2"/>
<dbReference type="Proteomes" id="UP000309133">
    <property type="component" value="Unassembled WGS sequence"/>
</dbReference>
<dbReference type="RefSeq" id="WP_136427023.1">
    <property type="nucleotide sequence ID" value="NZ_SSSM01000003.1"/>
</dbReference>
<name>A0A4S4FN54_9MICO</name>
<dbReference type="InterPro" id="IPR012334">
    <property type="entry name" value="Pectin_lyas_fold"/>
</dbReference>
<evidence type="ECO:0000313" key="2">
    <source>
        <dbReference type="EMBL" id="THG31903.1"/>
    </source>
</evidence>
<organism evidence="2 3">
    <name type="scientific">Naasia lichenicola</name>
    <dbReference type="NCBI Taxonomy" id="2565933"/>
    <lineage>
        <taxon>Bacteria</taxon>
        <taxon>Bacillati</taxon>
        <taxon>Actinomycetota</taxon>
        <taxon>Actinomycetes</taxon>
        <taxon>Micrococcales</taxon>
        <taxon>Microbacteriaceae</taxon>
        <taxon>Naasia</taxon>
    </lineage>
</organism>
<accession>A0A4S4FN54</accession>
<dbReference type="AlphaFoldDB" id="A0A4S4FN54"/>
<protein>
    <recommendedName>
        <fullName evidence="4">Right handed beta helix domain-containing protein</fullName>
    </recommendedName>
</protein>
<reference evidence="2 3" key="1">
    <citation type="submission" date="2019-04" db="EMBL/GenBank/DDBJ databases">
        <authorList>
            <person name="Jiang L."/>
        </authorList>
    </citation>
    <scope>NUCLEOTIDE SEQUENCE [LARGE SCALE GENOMIC DNA]</scope>
    <source>
        <strain evidence="2 3">YIM 131853</strain>
    </source>
</reference>
<comment type="caution">
    <text evidence="2">The sequence shown here is derived from an EMBL/GenBank/DDBJ whole genome shotgun (WGS) entry which is preliminary data.</text>
</comment>
<evidence type="ECO:0000313" key="3">
    <source>
        <dbReference type="Proteomes" id="UP000309133"/>
    </source>
</evidence>
<dbReference type="InterPro" id="IPR011050">
    <property type="entry name" value="Pectin_lyase_fold/virulence"/>
</dbReference>
<proteinExistence type="predicted"/>
<keyword evidence="3" id="KW-1185">Reference proteome</keyword>
<evidence type="ECO:0008006" key="4">
    <source>
        <dbReference type="Google" id="ProtNLM"/>
    </source>
</evidence>
<gene>
    <name evidence="2" type="ORF">E6C64_07625</name>
    <name evidence="1" type="ORF">E6C64_08480</name>
</gene>
<dbReference type="SUPFAM" id="SSF51126">
    <property type="entry name" value="Pectin lyase-like"/>
    <property type="match status" value="1"/>
</dbReference>
<dbReference type="EMBL" id="SSSM01000003">
    <property type="protein sequence ID" value="THG31903.1"/>
    <property type="molecule type" value="Genomic_DNA"/>
</dbReference>
<dbReference type="EMBL" id="SSSM01000004">
    <property type="protein sequence ID" value="THG30666.1"/>
    <property type="molecule type" value="Genomic_DNA"/>
</dbReference>
<dbReference type="SMART" id="SM00710">
    <property type="entry name" value="PbH1"/>
    <property type="match status" value="7"/>
</dbReference>
<dbReference type="InterPro" id="IPR006626">
    <property type="entry name" value="PbH1"/>
</dbReference>